<gene>
    <name evidence="1" type="ORF">WN944_000833</name>
</gene>
<evidence type="ECO:0000313" key="2">
    <source>
        <dbReference type="Proteomes" id="UP001428341"/>
    </source>
</evidence>
<dbReference type="PANTHER" id="PTHR35757">
    <property type="entry name" value="THERMOSOME SUBUNIT GAMMA"/>
    <property type="match status" value="1"/>
</dbReference>
<name>A0AAP0MDK0_9ROSI</name>
<keyword evidence="2" id="KW-1185">Reference proteome</keyword>
<dbReference type="Proteomes" id="UP001428341">
    <property type="component" value="Unassembled WGS sequence"/>
</dbReference>
<dbReference type="AlphaFoldDB" id="A0AAP0MDK0"/>
<comment type="caution">
    <text evidence="1">The sequence shown here is derived from an EMBL/GenBank/DDBJ whole genome shotgun (WGS) entry which is preliminary data.</text>
</comment>
<dbReference type="EMBL" id="JBCGBO010000004">
    <property type="protein sequence ID" value="KAK9208477.1"/>
    <property type="molecule type" value="Genomic_DNA"/>
</dbReference>
<proteinExistence type="predicted"/>
<organism evidence="1 2">
    <name type="scientific">Citrus x changshan-huyou</name>
    <dbReference type="NCBI Taxonomy" id="2935761"/>
    <lineage>
        <taxon>Eukaryota</taxon>
        <taxon>Viridiplantae</taxon>
        <taxon>Streptophyta</taxon>
        <taxon>Embryophyta</taxon>
        <taxon>Tracheophyta</taxon>
        <taxon>Spermatophyta</taxon>
        <taxon>Magnoliopsida</taxon>
        <taxon>eudicotyledons</taxon>
        <taxon>Gunneridae</taxon>
        <taxon>Pentapetalae</taxon>
        <taxon>rosids</taxon>
        <taxon>malvids</taxon>
        <taxon>Sapindales</taxon>
        <taxon>Rutaceae</taxon>
        <taxon>Aurantioideae</taxon>
        <taxon>Citrus</taxon>
    </lineage>
</organism>
<sequence>MVVLYEMIASRESLENRRNSVDMMKLIGSHHEAENRYHADTDHETFKLLQLTSTSYTFLHFLSAYKGESLFTFARDVTLKSTKAMMQPPIPKDLDPWGFRLLRASWTKSTCTYIIIFFF</sequence>
<reference evidence="1 2" key="1">
    <citation type="submission" date="2024-05" db="EMBL/GenBank/DDBJ databases">
        <title>Haplotype-resolved chromosome-level genome assembly of Huyou (Citrus changshanensis).</title>
        <authorList>
            <person name="Miao C."/>
            <person name="Chen W."/>
            <person name="Wu Y."/>
            <person name="Wang L."/>
            <person name="Zhao S."/>
            <person name="Grierson D."/>
            <person name="Xu C."/>
            <person name="Chen K."/>
        </authorList>
    </citation>
    <scope>NUCLEOTIDE SEQUENCE [LARGE SCALE GENOMIC DNA]</scope>
    <source>
        <strain evidence="1">01-14</strain>
        <tissue evidence="1">Leaf</tissue>
    </source>
</reference>
<protein>
    <submittedName>
        <fullName evidence="1">Uncharacterized protein</fullName>
    </submittedName>
</protein>
<evidence type="ECO:0000313" key="1">
    <source>
        <dbReference type="EMBL" id="KAK9208477.1"/>
    </source>
</evidence>
<dbReference type="PANTHER" id="PTHR35757:SF1">
    <property type="entry name" value="THERMOSOME SUBUNIT GAMMA"/>
    <property type="match status" value="1"/>
</dbReference>
<accession>A0AAP0MDK0</accession>